<dbReference type="InterPro" id="IPR000313">
    <property type="entry name" value="PWWP_dom"/>
</dbReference>
<dbReference type="CDD" id="cd05835">
    <property type="entry name" value="PWWP_DNMT3"/>
    <property type="match status" value="1"/>
</dbReference>
<keyword evidence="3" id="KW-0863">Zinc-finger</keyword>
<dbReference type="CDD" id="cd11725">
    <property type="entry name" value="ADDz_Dnmt3"/>
    <property type="match status" value="1"/>
</dbReference>
<reference evidence="9 10" key="1">
    <citation type="submission" date="2016-03" db="EMBL/GenBank/DDBJ databases">
        <title>EvidentialGene: Evidence-directed Construction of Genes on Genomes.</title>
        <authorList>
            <person name="Gilbert D.G."/>
            <person name="Choi J.-H."/>
            <person name="Mockaitis K."/>
            <person name="Colbourne J."/>
            <person name="Pfrender M."/>
        </authorList>
    </citation>
    <scope>NUCLEOTIDE SEQUENCE [LARGE SCALE GENOMIC DNA]</scope>
    <source>
        <strain evidence="9 10">Xinb3</strain>
        <tissue evidence="9">Complete organism</tissue>
    </source>
</reference>
<dbReference type="InterPro" id="IPR029063">
    <property type="entry name" value="SAM-dependent_MTases_sf"/>
</dbReference>
<evidence type="ECO:0000256" key="3">
    <source>
        <dbReference type="ARBA" id="ARBA00022771"/>
    </source>
</evidence>
<dbReference type="GO" id="GO:0032259">
    <property type="term" value="P:methylation"/>
    <property type="evidence" value="ECO:0007669"/>
    <property type="project" value="UniProtKB-KW"/>
</dbReference>
<evidence type="ECO:0000256" key="6">
    <source>
        <dbReference type="SAM" id="MobiDB-lite"/>
    </source>
</evidence>
<protein>
    <submittedName>
        <fullName evidence="9">Putative DNA (Cytosine-5)-methyltransferase 3A</fullName>
    </submittedName>
</protein>
<dbReference type="Pfam" id="PF17980">
    <property type="entry name" value="ADD_DNMT3"/>
    <property type="match status" value="1"/>
</dbReference>
<dbReference type="Gene3D" id="3.30.40.10">
    <property type="entry name" value="Zinc/RING finger domain, C3HC4 (zinc finger)"/>
    <property type="match status" value="1"/>
</dbReference>
<dbReference type="InterPro" id="IPR042778">
    <property type="entry name" value="ZCWPW1/ZCWPW2"/>
</dbReference>
<dbReference type="GO" id="GO:0005634">
    <property type="term" value="C:nucleus"/>
    <property type="evidence" value="ECO:0007669"/>
    <property type="project" value="UniProtKB-SubCell"/>
</dbReference>
<dbReference type="GO" id="GO:0008270">
    <property type="term" value="F:zinc ion binding"/>
    <property type="evidence" value="ECO:0007669"/>
    <property type="project" value="UniProtKB-KW"/>
</dbReference>
<dbReference type="SUPFAM" id="SSF57903">
    <property type="entry name" value="FYVE/PHD zinc finger"/>
    <property type="match status" value="1"/>
</dbReference>
<dbReference type="GO" id="GO:0008168">
    <property type="term" value="F:methyltransferase activity"/>
    <property type="evidence" value="ECO:0007669"/>
    <property type="project" value="UniProtKB-KW"/>
</dbReference>
<dbReference type="InterPro" id="IPR013083">
    <property type="entry name" value="Znf_RING/FYVE/PHD"/>
</dbReference>
<evidence type="ECO:0000256" key="5">
    <source>
        <dbReference type="ARBA" id="ARBA00023242"/>
    </source>
</evidence>
<evidence type="ECO:0000256" key="1">
    <source>
        <dbReference type="ARBA" id="ARBA00004123"/>
    </source>
</evidence>
<dbReference type="SUPFAM" id="SSF63748">
    <property type="entry name" value="Tudor/PWWP/MBT"/>
    <property type="match status" value="1"/>
</dbReference>
<dbReference type="InterPro" id="IPR040552">
    <property type="entry name" value="DNMT3_ADD_GATA1-like"/>
</dbReference>
<keyword evidence="9" id="KW-0489">Methyltransferase</keyword>
<dbReference type="Pfam" id="PF21255">
    <property type="entry name" value="DNMT3_ADD_GATA1-like"/>
    <property type="match status" value="1"/>
</dbReference>
<dbReference type="STRING" id="35525.A0A164RU61"/>
<dbReference type="InterPro" id="IPR025766">
    <property type="entry name" value="ADD"/>
</dbReference>
<dbReference type="OrthoDB" id="641149at2759"/>
<keyword evidence="2" id="KW-0479">Metal-binding</keyword>
<comment type="caution">
    <text evidence="9">The sequence shown here is derived from an EMBL/GenBank/DDBJ whole genome shotgun (WGS) entry which is preliminary data.</text>
</comment>
<comment type="subcellular location">
    <subcellularLocation>
        <location evidence="1">Nucleus</location>
    </subcellularLocation>
</comment>
<dbReference type="Proteomes" id="UP000076858">
    <property type="component" value="Unassembled WGS sequence"/>
</dbReference>
<keyword evidence="9" id="KW-0808">Transferase</keyword>
<dbReference type="Gene3D" id="3.40.50.150">
    <property type="entry name" value="Vaccinia Virus protein VP39"/>
    <property type="match status" value="1"/>
</dbReference>
<accession>A0A164RU61</accession>
<gene>
    <name evidence="9" type="ORF">APZ42_026926</name>
</gene>
<organism evidence="9 10">
    <name type="scientific">Daphnia magna</name>
    <dbReference type="NCBI Taxonomy" id="35525"/>
    <lineage>
        <taxon>Eukaryota</taxon>
        <taxon>Metazoa</taxon>
        <taxon>Ecdysozoa</taxon>
        <taxon>Arthropoda</taxon>
        <taxon>Crustacea</taxon>
        <taxon>Branchiopoda</taxon>
        <taxon>Diplostraca</taxon>
        <taxon>Cladocera</taxon>
        <taxon>Anomopoda</taxon>
        <taxon>Daphniidae</taxon>
        <taxon>Daphnia</taxon>
    </lineage>
</organism>
<feature type="region of interest" description="Disordered" evidence="6">
    <location>
        <begin position="209"/>
        <end position="231"/>
    </location>
</feature>
<evidence type="ECO:0000313" key="10">
    <source>
        <dbReference type="Proteomes" id="UP000076858"/>
    </source>
</evidence>
<keyword evidence="4" id="KW-0862">Zinc</keyword>
<name>A0A164RU61_9CRUS</name>
<dbReference type="PANTHER" id="PTHR15999:SF2">
    <property type="entry name" value="ZINC FINGER CW-TYPE PWWP DOMAIN PROTEIN 1"/>
    <property type="match status" value="1"/>
</dbReference>
<feature type="domain" description="PHD-type" evidence="8">
    <location>
        <begin position="247"/>
        <end position="384"/>
    </location>
</feature>
<keyword evidence="10" id="KW-1185">Reference proteome</keyword>
<evidence type="ECO:0000256" key="4">
    <source>
        <dbReference type="ARBA" id="ARBA00022833"/>
    </source>
</evidence>
<dbReference type="EMBL" id="LRGB01002140">
    <property type="protein sequence ID" value="KZS08946.1"/>
    <property type="molecule type" value="Genomic_DNA"/>
</dbReference>
<feature type="domain" description="PWWP" evidence="7">
    <location>
        <begin position="31"/>
        <end position="91"/>
    </location>
</feature>
<dbReference type="Pfam" id="PF00855">
    <property type="entry name" value="PWWP"/>
    <property type="match status" value="1"/>
</dbReference>
<dbReference type="InterPro" id="IPR011011">
    <property type="entry name" value="Znf_FYVE_PHD"/>
</dbReference>
<dbReference type="InterPro" id="IPR049554">
    <property type="entry name" value="DNMT3_ADD_PHD"/>
</dbReference>
<evidence type="ECO:0000313" key="9">
    <source>
        <dbReference type="EMBL" id="KZS08946.1"/>
    </source>
</evidence>
<dbReference type="GO" id="GO:0010468">
    <property type="term" value="P:regulation of gene expression"/>
    <property type="evidence" value="ECO:0007669"/>
    <property type="project" value="UniProtKB-ARBA"/>
</dbReference>
<evidence type="ECO:0000256" key="2">
    <source>
        <dbReference type="ARBA" id="ARBA00022723"/>
    </source>
</evidence>
<dbReference type="AlphaFoldDB" id="A0A164RU61"/>
<dbReference type="SMART" id="SM00293">
    <property type="entry name" value="PWWP"/>
    <property type="match status" value="1"/>
</dbReference>
<dbReference type="PANTHER" id="PTHR15999">
    <property type="entry name" value="ZINC FINGER CW-TYPE PWWP DOMAIN PROTEIN 1"/>
    <property type="match status" value="1"/>
</dbReference>
<evidence type="ECO:0000259" key="8">
    <source>
        <dbReference type="PROSITE" id="PS51533"/>
    </source>
</evidence>
<dbReference type="PROSITE" id="PS51533">
    <property type="entry name" value="ADD"/>
    <property type="match status" value="1"/>
</dbReference>
<keyword evidence="5" id="KW-0539">Nucleus</keyword>
<evidence type="ECO:0000259" key="7">
    <source>
        <dbReference type="PROSITE" id="PS50812"/>
    </source>
</evidence>
<dbReference type="Gene3D" id="2.30.30.140">
    <property type="match status" value="1"/>
</dbReference>
<dbReference type="PROSITE" id="PS50812">
    <property type="entry name" value="PWWP"/>
    <property type="match status" value="1"/>
</dbReference>
<proteinExistence type="predicted"/>
<sequence length="751" mass="86404">MANKTSRSESQATENGVEPKKTLASRKFIRLGTMVWAKLDGWPWWPGIVVTHNDCGLPPPRKPTNYWVYWFGGHQTVSEMPAEKLSGFLDDHFIRLLNQAHNNLYEKGVLEALRVRNDWIACWYFVKNDLLKRLFDSQMLAHSKNQPKLVKPTAGKLKSWAIKIFSSVKGNTNRDVVLDDFPEWLVRCISRIKDTNDKLKRISNEKKESRLSAFQGGQKKKEKKKNNAEDDDVTYGPRDCDIAVVDRIKAGTLDMDYFCLGCHVEIMGPCTEHPLFLGSLCNQECKNELLGTSYSVGEDDIHVGCAICGSTGDCLVCENGSCSRVYCSYCVELLVGEGSMSAIMQKTPWFCFLCAHFATESHGLLQPRSDWALKLRNFLHQEFPLQLNRHLSKNGQPSLRVVVLHDNLGAVNYALGSLRLHLDQYMASDRWEEVYELNGVDFVVLKNANQMKDEEWAKLCPIHLLVSCLPAKKFDPQRHQPAGREVGRRQFAEGEYGEAFFDFFHIKNCIERNNQETPLLWAVENVSCYHITISRFLQMEPIIFDIRDGQGCVKHRLVWTNIPEQNFKPQLEQVINNDCPSISSLPLSREPFFIKYPWILEDIVAIAQPRPANWQEKHDRMLFQRDTRSKTKIIKRPSYLEHYSVVQLTQKSAKKRRKMDDEFHPNWRLRENGNKAEDTDDDQTVYVAALTNHATYARSLGFPEPFPEFVSHLDEAAVQERLNRSLPVSLWIHLFQPLLKLARIAEPDCKS</sequence>